<dbReference type="Proteomes" id="UP001367508">
    <property type="component" value="Unassembled WGS sequence"/>
</dbReference>
<dbReference type="InterPro" id="IPR008914">
    <property type="entry name" value="PEBP"/>
</dbReference>
<dbReference type="NCBIfam" id="TIGR00481">
    <property type="entry name" value="YbhB/YbcL family Raf kinase inhibitor-like protein"/>
    <property type="match status" value="1"/>
</dbReference>
<dbReference type="PANTHER" id="PTHR30289:SF1">
    <property type="entry name" value="PEBP (PHOSPHATIDYLETHANOLAMINE-BINDING PROTEIN) FAMILY PROTEIN"/>
    <property type="match status" value="1"/>
</dbReference>
<evidence type="ECO:0000313" key="1">
    <source>
        <dbReference type="EMBL" id="KAK7349782.1"/>
    </source>
</evidence>
<comment type="caution">
    <text evidence="1">The sequence shown here is derived from an EMBL/GenBank/DDBJ whole genome shotgun (WGS) entry which is preliminary data.</text>
</comment>
<dbReference type="SUPFAM" id="SSF49777">
    <property type="entry name" value="PEBP-like"/>
    <property type="match status" value="1"/>
</dbReference>
<name>A0AAN9M8G8_CANGL</name>
<dbReference type="InterPro" id="IPR036610">
    <property type="entry name" value="PEBP-like_sf"/>
</dbReference>
<gene>
    <name evidence="1" type="ORF">VNO77_07444</name>
</gene>
<dbReference type="EMBL" id="JAYMYQ010000002">
    <property type="protein sequence ID" value="KAK7349782.1"/>
    <property type="molecule type" value="Genomic_DNA"/>
</dbReference>
<reference evidence="1 2" key="1">
    <citation type="submission" date="2024-01" db="EMBL/GenBank/DDBJ databases">
        <title>The genomes of 5 underutilized Papilionoideae crops provide insights into root nodulation and disease resistanc.</title>
        <authorList>
            <person name="Jiang F."/>
        </authorList>
    </citation>
    <scope>NUCLEOTIDE SEQUENCE [LARGE SCALE GENOMIC DNA]</scope>
    <source>
        <strain evidence="1">LVBAO_FW01</strain>
        <tissue evidence="1">Leaves</tissue>
    </source>
</reference>
<evidence type="ECO:0000313" key="2">
    <source>
        <dbReference type="Proteomes" id="UP001367508"/>
    </source>
</evidence>
<accession>A0AAN9M8G8</accession>
<keyword evidence="2" id="KW-1185">Reference proteome</keyword>
<dbReference type="Gene3D" id="3.90.280.10">
    <property type="entry name" value="PEBP-like"/>
    <property type="match status" value="1"/>
</dbReference>
<protein>
    <submittedName>
        <fullName evidence="1">Uncharacterized protein</fullName>
    </submittedName>
</protein>
<dbReference type="Pfam" id="PF01161">
    <property type="entry name" value="PBP"/>
    <property type="match status" value="1"/>
</dbReference>
<dbReference type="PANTHER" id="PTHR30289">
    <property type="entry name" value="UNCHARACTERIZED PROTEIN YBCL-RELATED"/>
    <property type="match status" value="1"/>
</dbReference>
<organism evidence="1 2">
    <name type="scientific">Canavalia gladiata</name>
    <name type="common">Sword bean</name>
    <name type="synonym">Dolichos gladiatus</name>
    <dbReference type="NCBI Taxonomy" id="3824"/>
    <lineage>
        <taxon>Eukaryota</taxon>
        <taxon>Viridiplantae</taxon>
        <taxon>Streptophyta</taxon>
        <taxon>Embryophyta</taxon>
        <taxon>Tracheophyta</taxon>
        <taxon>Spermatophyta</taxon>
        <taxon>Magnoliopsida</taxon>
        <taxon>eudicotyledons</taxon>
        <taxon>Gunneridae</taxon>
        <taxon>Pentapetalae</taxon>
        <taxon>rosids</taxon>
        <taxon>fabids</taxon>
        <taxon>Fabales</taxon>
        <taxon>Fabaceae</taxon>
        <taxon>Papilionoideae</taxon>
        <taxon>50 kb inversion clade</taxon>
        <taxon>NPAAA clade</taxon>
        <taxon>indigoferoid/millettioid clade</taxon>
        <taxon>Phaseoleae</taxon>
        <taxon>Canavalia</taxon>
    </lineage>
</organism>
<dbReference type="InterPro" id="IPR005247">
    <property type="entry name" value="YbhB_YbcL/LppC-like"/>
</dbReference>
<dbReference type="AlphaFoldDB" id="A0AAN9M8G8"/>
<proteinExistence type="predicted"/>
<dbReference type="CDD" id="cd00865">
    <property type="entry name" value="PEBP_bact_arch"/>
    <property type="match status" value="1"/>
</dbReference>
<sequence>MGSTEFRLVSPAINNESGKLPRYCTQEGVGAKWDISPPLEWHNVPPKTKSLALLVQDIDAVDPTGRVVALVHWVVVNIPVSVKGIPEGFSGKGEEVGGEYGVIEEGVNDWKVRVWRGPKTPNYHDRFEFRLYALDDHMHFHNQVTKEKLLDTIAGHVVGEAVLTATF</sequence>